<feature type="region of interest" description="Disordered" evidence="1">
    <location>
        <begin position="697"/>
        <end position="789"/>
    </location>
</feature>
<feature type="compositionally biased region" description="Basic and acidic residues" evidence="1">
    <location>
        <begin position="592"/>
        <end position="614"/>
    </location>
</feature>
<evidence type="ECO:0000256" key="1">
    <source>
        <dbReference type="SAM" id="MobiDB-lite"/>
    </source>
</evidence>
<proteinExistence type="predicted"/>
<feature type="compositionally biased region" description="Basic and acidic residues" evidence="1">
    <location>
        <begin position="912"/>
        <end position="968"/>
    </location>
</feature>
<feature type="compositionally biased region" description="Basic and acidic residues" evidence="1">
    <location>
        <begin position="321"/>
        <end position="334"/>
    </location>
</feature>
<accession>A0A9P0FDG4</accession>
<gene>
    <name evidence="2" type="ORF">MELIAE_LOCUS4245</name>
</gene>
<feature type="compositionally biased region" description="Basic and acidic residues" evidence="1">
    <location>
        <begin position="1300"/>
        <end position="1315"/>
    </location>
</feature>
<feature type="compositionally biased region" description="Basic and acidic residues" evidence="1">
    <location>
        <begin position="1065"/>
        <end position="1074"/>
    </location>
</feature>
<feature type="compositionally biased region" description="Basic residues" evidence="1">
    <location>
        <begin position="308"/>
        <end position="320"/>
    </location>
</feature>
<feature type="compositionally biased region" description="Low complexity" evidence="1">
    <location>
        <begin position="1204"/>
        <end position="1216"/>
    </location>
</feature>
<keyword evidence="3" id="KW-1185">Reference proteome</keyword>
<feature type="compositionally biased region" description="Polar residues" evidence="1">
    <location>
        <begin position="724"/>
        <end position="744"/>
    </location>
</feature>
<feature type="compositionally biased region" description="Basic and acidic residues" evidence="1">
    <location>
        <begin position="521"/>
        <end position="534"/>
    </location>
</feature>
<feature type="region of interest" description="Disordered" evidence="1">
    <location>
        <begin position="301"/>
        <end position="368"/>
    </location>
</feature>
<feature type="compositionally biased region" description="Basic and acidic residues" evidence="1">
    <location>
        <begin position="745"/>
        <end position="786"/>
    </location>
</feature>
<feature type="region of interest" description="Disordered" evidence="1">
    <location>
        <begin position="1049"/>
        <end position="1265"/>
    </location>
</feature>
<feature type="region of interest" description="Disordered" evidence="1">
    <location>
        <begin position="90"/>
        <end position="109"/>
    </location>
</feature>
<feature type="compositionally biased region" description="Basic and acidic residues" evidence="1">
    <location>
        <begin position="877"/>
        <end position="904"/>
    </location>
</feature>
<feature type="region of interest" description="Disordered" evidence="1">
    <location>
        <begin position="592"/>
        <end position="633"/>
    </location>
</feature>
<feature type="compositionally biased region" description="Basic and acidic residues" evidence="1">
    <location>
        <begin position="1122"/>
        <end position="1148"/>
    </location>
</feature>
<sequence>MPDVTRSDSQRSDVSSRPRVSFNRDVHVKRIVPREGARIVGALSGDGAGHLVASPVRKERLKKSKKELAEEAARVLHQADKIDCVTNKSGVRPDKFYTLPNRKKQRPEFVSASLDRRVRRNSSEPIPPRKPPRTFATLSTPHVTQKTSIFDIFKKAEKPKKSNLRRSVSDATNLKSVAYGANNEPFRNRPRSDNEDPLNVPYHKKQLSPIIEVTQREDYFSNAKADDKENIQYNDNVDIRAPARKKGRKSESVTEKLKQYIDEVDAEIYKETGVRVTPPKQEVKQPEVIIIDVDKAEKISSNKGKNSIGKKLKNLTLKKNKTNEAKSKPTNDKNKNKKAQKNNQKNVEENVEKKSVVPEKPKLEEKLSSGSVSTAPIIKKAIESLENPGKKSPTMIHSSQKPVEKLPLTKGRTVDTMVKRLSTDSASPPPKASLILGSAAQHGHSQPFSYTRGISPEKYMSNENLQHPSSPIIYAQVVCGKNGTNAPTKQTIHTAYQNGKKQPHSDSDEGLGYEENTGFNRKYEPEKPITHFGDRYNNNRHNSRKRTDDFFDEIDKFEEESPITPRFTNPAFLNGYNGYDRNRTTFQRVEKTGYMDSSSRGRGDGMDSKRRESLTEPFENGFTSNGVNGRSDLSARRDLLESRMNRRLNDISANHSPEYNGQPANVYVSESSSKYYRSGSASPVGYKEKYVSETKTDKNGERYTTESRSKKYFGDHPKDIRNGHNYSSFENEPKSFDSQISDYRSSPENRQFEASHNRYNVRSEKQKIFKDRDHYKSTPEIHHQRDYTNGYRDSYHESLKREKHDDSLLNSSKYRSERYLDHSESERKDKFGDSGIENDFRRDSSENYRVTRPPRRRDYGNESEDEGFASSLLIASERQHTEDSINSRKKKEYDSDRALSREEESIILSKHRSQDYVPRERSIDDGSHFDPRIDKDLDRSTLKKIEKKPPKPEKKSSLEKMKQLFTRDSKKKKEKQPPAMVREESLRARYVEYKGRDVEPKYKKKDMSENYSVLNQCNKTQFERVTITVIEDVCLRQARVLRVIRNETENQKPPTEAGSNPWTGCRERKTKRDGNQTSTEEDSPAKPTPTKNLRFFGDTDIESNDSTRVKSSFKSRPGIMSRGDRFRSQSSRDLHNISEEIRTPDLSKRKSSYKSMTNISETDRDLKGSKQSLKPPKSPNHRITREVSSKGSRDDRVRRRKNEVSSVESSTEGDSSQQSQRSIVYLHAATVGDIPGPGYLRNGRRAASREELASNSSSRMTPQVKTLSRSFSVLAPWKPRHYREAMDIDYTQYPKQTKNGKYEKVSKNGSSRKDSSSTLKKKAQETRRNQTQSTLTRKSKSKENLATSNFRKSNGDLARSSNSTLYKKKEKLPRENSRYSRDREEKKISSKSLSVESLGSNRSGRRSRDDRDVSRSVSMPRDPEKSAGWFKMTKKSKHTGSTQRL</sequence>
<feature type="compositionally biased region" description="Polar residues" evidence="1">
    <location>
        <begin position="1104"/>
        <end position="1114"/>
    </location>
</feature>
<feature type="compositionally biased region" description="Basic and acidic residues" evidence="1">
    <location>
        <begin position="1183"/>
        <end position="1197"/>
    </location>
</feature>
<organism evidence="2 3">
    <name type="scientific">Brassicogethes aeneus</name>
    <name type="common">Rape pollen beetle</name>
    <name type="synonym">Meligethes aeneus</name>
    <dbReference type="NCBI Taxonomy" id="1431903"/>
    <lineage>
        <taxon>Eukaryota</taxon>
        <taxon>Metazoa</taxon>
        <taxon>Ecdysozoa</taxon>
        <taxon>Arthropoda</taxon>
        <taxon>Hexapoda</taxon>
        <taxon>Insecta</taxon>
        <taxon>Pterygota</taxon>
        <taxon>Neoptera</taxon>
        <taxon>Endopterygota</taxon>
        <taxon>Coleoptera</taxon>
        <taxon>Polyphaga</taxon>
        <taxon>Cucujiformia</taxon>
        <taxon>Nitidulidae</taxon>
        <taxon>Meligethinae</taxon>
        <taxon>Brassicogethes</taxon>
    </lineage>
</organism>
<feature type="compositionally biased region" description="Basic and acidic residues" evidence="1">
    <location>
        <begin position="1372"/>
        <end position="1388"/>
    </location>
</feature>
<feature type="region of interest" description="Disordered" evidence="1">
    <location>
        <begin position="180"/>
        <end position="201"/>
    </location>
</feature>
<dbReference type="OrthoDB" id="6512771at2759"/>
<evidence type="ECO:0000313" key="2">
    <source>
        <dbReference type="EMBL" id="CAH0551686.1"/>
    </source>
</evidence>
<feature type="compositionally biased region" description="Low complexity" evidence="1">
    <location>
        <begin position="1390"/>
        <end position="1402"/>
    </location>
</feature>
<protein>
    <submittedName>
        <fullName evidence="2">Uncharacterized protein</fullName>
    </submittedName>
</protein>
<feature type="compositionally biased region" description="Basic and acidic residues" evidence="1">
    <location>
        <begin position="818"/>
        <end position="846"/>
    </location>
</feature>
<feature type="compositionally biased region" description="Basic and acidic residues" evidence="1">
    <location>
        <begin position="697"/>
        <end position="722"/>
    </location>
</feature>
<dbReference type="EMBL" id="OV121133">
    <property type="protein sequence ID" value="CAH0551686.1"/>
    <property type="molecule type" value="Genomic_DNA"/>
</dbReference>
<feature type="region of interest" description="Disordered" evidence="1">
    <location>
        <begin position="1"/>
        <end position="21"/>
    </location>
</feature>
<feature type="region of interest" description="Disordered" evidence="1">
    <location>
        <begin position="1293"/>
        <end position="1445"/>
    </location>
</feature>
<feature type="region of interest" description="Disordered" evidence="1">
    <location>
        <begin position="818"/>
        <end position="980"/>
    </location>
</feature>
<feature type="region of interest" description="Disordered" evidence="1">
    <location>
        <begin position="518"/>
        <end position="544"/>
    </location>
</feature>
<feature type="compositionally biased region" description="Basic and acidic residues" evidence="1">
    <location>
        <begin position="346"/>
        <end position="367"/>
    </location>
</feature>
<dbReference type="Proteomes" id="UP001154078">
    <property type="component" value="Chromosome 2"/>
</dbReference>
<reference evidence="2" key="1">
    <citation type="submission" date="2021-12" db="EMBL/GenBank/DDBJ databases">
        <authorList>
            <person name="King R."/>
        </authorList>
    </citation>
    <scope>NUCLEOTIDE SEQUENCE</scope>
</reference>
<feature type="region of interest" description="Disordered" evidence="1">
    <location>
        <begin position="116"/>
        <end position="137"/>
    </location>
</feature>
<evidence type="ECO:0000313" key="3">
    <source>
        <dbReference type="Proteomes" id="UP001154078"/>
    </source>
</evidence>
<feature type="compositionally biased region" description="Polar residues" evidence="1">
    <location>
        <begin position="1051"/>
        <end position="1062"/>
    </location>
</feature>
<feature type="compositionally biased region" description="Polar residues" evidence="1">
    <location>
        <begin position="1253"/>
        <end position="1265"/>
    </location>
</feature>
<name>A0A9P0FDG4_BRAAE</name>